<dbReference type="InterPro" id="IPR013128">
    <property type="entry name" value="Peptidase_C1A"/>
</dbReference>
<dbReference type="GO" id="GO:0008234">
    <property type="term" value="F:cysteine-type peptidase activity"/>
    <property type="evidence" value="ECO:0007669"/>
    <property type="project" value="InterPro"/>
</dbReference>
<evidence type="ECO:0000256" key="3">
    <source>
        <dbReference type="SAM" id="SignalP"/>
    </source>
</evidence>
<dbReference type="PANTHER" id="PTHR12411">
    <property type="entry name" value="CYSTEINE PROTEASE FAMILY C1-RELATED"/>
    <property type="match status" value="1"/>
</dbReference>
<dbReference type="Proteomes" id="UP000663887">
    <property type="component" value="Unassembled WGS sequence"/>
</dbReference>
<evidence type="ECO:0000313" key="6">
    <source>
        <dbReference type="Proteomes" id="UP000663887"/>
    </source>
</evidence>
<dbReference type="InterPro" id="IPR038765">
    <property type="entry name" value="Papain-like_cys_pep_sf"/>
</dbReference>
<dbReference type="Gene3D" id="3.90.70.10">
    <property type="entry name" value="Cysteine proteinases"/>
    <property type="match status" value="1"/>
</dbReference>
<accession>A0A816PRI9</accession>
<proteinExistence type="inferred from homology"/>
<evidence type="ECO:0000256" key="1">
    <source>
        <dbReference type="ARBA" id="ARBA00008455"/>
    </source>
</evidence>
<name>A0A816PRI9_9BILA</name>
<protein>
    <recommendedName>
        <fullName evidence="4">Peptidase C1A papain C-terminal domain-containing protein</fullName>
    </recommendedName>
</protein>
<sequence length="236" mass="26207">MKAFIVMYTLLIGIYCAPMFDEQLNNNQWSLFKDFIDWRKVGYVTPVQDQGACGSSWAFADIGTLEGQHVAQNKELVTLSVQNLVDCSDDFGNFGCKGGVTDFAFQYIEANEGIDTKTSYPYEARTGKCRCSSTNIGANSTGHRDVKVGDEANLTYLIVIVGPIVVTIDTSYSSFQFYRSGVYDEPDCSSTAVNRCALAVGFNATDSELYYIVKNSWGTSWGINGYIWMSRNKNNQ</sequence>
<organism evidence="5 6">
    <name type="scientific">Rotaria magnacalcarata</name>
    <dbReference type="NCBI Taxonomy" id="392030"/>
    <lineage>
        <taxon>Eukaryota</taxon>
        <taxon>Metazoa</taxon>
        <taxon>Spiralia</taxon>
        <taxon>Gnathifera</taxon>
        <taxon>Rotifera</taxon>
        <taxon>Eurotatoria</taxon>
        <taxon>Bdelloidea</taxon>
        <taxon>Philodinida</taxon>
        <taxon>Philodinidae</taxon>
        <taxon>Rotaria</taxon>
    </lineage>
</organism>
<dbReference type="InterPro" id="IPR039417">
    <property type="entry name" value="Peptidase_C1A_papain-like"/>
</dbReference>
<gene>
    <name evidence="5" type="ORF">XDN619_LOCUS8511</name>
</gene>
<dbReference type="Pfam" id="PF00112">
    <property type="entry name" value="Peptidase_C1"/>
    <property type="match status" value="1"/>
</dbReference>
<feature type="domain" description="Peptidase C1A papain C-terminal" evidence="4">
    <location>
        <begin position="32"/>
        <end position="236"/>
    </location>
</feature>
<dbReference type="CDD" id="cd02248">
    <property type="entry name" value="Peptidase_C1A"/>
    <property type="match status" value="1"/>
</dbReference>
<evidence type="ECO:0000259" key="4">
    <source>
        <dbReference type="SMART" id="SM00645"/>
    </source>
</evidence>
<dbReference type="InterPro" id="IPR000668">
    <property type="entry name" value="Peptidase_C1A_C"/>
</dbReference>
<feature type="signal peptide" evidence="3">
    <location>
        <begin position="1"/>
        <end position="16"/>
    </location>
</feature>
<reference evidence="5" key="1">
    <citation type="submission" date="2021-02" db="EMBL/GenBank/DDBJ databases">
        <authorList>
            <person name="Nowell W R."/>
        </authorList>
    </citation>
    <scope>NUCLEOTIDE SEQUENCE</scope>
</reference>
<keyword evidence="2" id="KW-1015">Disulfide bond</keyword>
<dbReference type="EMBL" id="CAJNRG010002759">
    <property type="protein sequence ID" value="CAF2050959.1"/>
    <property type="molecule type" value="Genomic_DNA"/>
</dbReference>
<keyword evidence="3" id="KW-0732">Signal</keyword>
<feature type="chain" id="PRO_5032680788" description="Peptidase C1A papain C-terminal domain-containing protein" evidence="3">
    <location>
        <begin position="17"/>
        <end position="236"/>
    </location>
</feature>
<comment type="caution">
    <text evidence="5">The sequence shown here is derived from an EMBL/GenBank/DDBJ whole genome shotgun (WGS) entry which is preliminary data.</text>
</comment>
<dbReference type="GO" id="GO:0006508">
    <property type="term" value="P:proteolysis"/>
    <property type="evidence" value="ECO:0007669"/>
    <property type="project" value="InterPro"/>
</dbReference>
<dbReference type="SUPFAM" id="SSF54001">
    <property type="entry name" value="Cysteine proteinases"/>
    <property type="match status" value="1"/>
</dbReference>
<dbReference type="AlphaFoldDB" id="A0A816PRI9"/>
<dbReference type="SMART" id="SM00645">
    <property type="entry name" value="Pept_C1"/>
    <property type="match status" value="1"/>
</dbReference>
<evidence type="ECO:0000256" key="2">
    <source>
        <dbReference type="ARBA" id="ARBA00023157"/>
    </source>
</evidence>
<evidence type="ECO:0000313" key="5">
    <source>
        <dbReference type="EMBL" id="CAF2050959.1"/>
    </source>
</evidence>
<comment type="similarity">
    <text evidence="1">Belongs to the peptidase C1 family.</text>
</comment>
<dbReference type="FunFam" id="3.90.70.10:FF:000332">
    <property type="entry name" value="Cathepsin L1"/>
    <property type="match status" value="1"/>
</dbReference>